<organism evidence="10 11">
    <name type="scientific">Flaviflagellibacter deserti</name>
    <dbReference type="NCBI Taxonomy" id="2267266"/>
    <lineage>
        <taxon>Bacteria</taxon>
        <taxon>Pseudomonadati</taxon>
        <taxon>Pseudomonadota</taxon>
        <taxon>Alphaproteobacteria</taxon>
        <taxon>Hyphomicrobiales</taxon>
        <taxon>Flaviflagellibacter</taxon>
    </lineage>
</organism>
<dbReference type="Proteomes" id="UP001595796">
    <property type="component" value="Unassembled WGS sequence"/>
</dbReference>
<feature type="transmembrane region" description="Helical" evidence="8">
    <location>
        <begin position="101"/>
        <end position="121"/>
    </location>
</feature>
<evidence type="ECO:0000313" key="11">
    <source>
        <dbReference type="Proteomes" id="UP001595796"/>
    </source>
</evidence>
<keyword evidence="3 10" id="KW-0328">Glycosyltransferase</keyword>
<gene>
    <name evidence="10" type="ORF">ACFPFW_02005</name>
</gene>
<feature type="transmembrane region" description="Helical" evidence="8">
    <location>
        <begin position="362"/>
        <end position="380"/>
    </location>
</feature>
<feature type="transmembrane region" description="Helical" evidence="8">
    <location>
        <begin position="306"/>
        <end position="325"/>
    </location>
</feature>
<dbReference type="EC" id="2.4.-.-" evidence="10"/>
<evidence type="ECO:0000256" key="2">
    <source>
        <dbReference type="ARBA" id="ARBA00022475"/>
    </source>
</evidence>
<evidence type="ECO:0000256" key="1">
    <source>
        <dbReference type="ARBA" id="ARBA00004651"/>
    </source>
</evidence>
<keyword evidence="7 8" id="KW-0472">Membrane</keyword>
<keyword evidence="5 8" id="KW-0812">Transmembrane</keyword>
<feature type="transmembrane region" description="Helical" evidence="8">
    <location>
        <begin position="152"/>
        <end position="170"/>
    </location>
</feature>
<accession>A0ABV9YX45</accession>
<dbReference type="GO" id="GO:0016757">
    <property type="term" value="F:glycosyltransferase activity"/>
    <property type="evidence" value="ECO:0007669"/>
    <property type="project" value="UniProtKB-KW"/>
</dbReference>
<name>A0ABV9YX45_9HYPH</name>
<feature type="transmembrane region" description="Helical" evidence="8">
    <location>
        <begin position="386"/>
        <end position="406"/>
    </location>
</feature>
<reference evidence="11" key="1">
    <citation type="journal article" date="2019" name="Int. J. Syst. Evol. Microbiol.">
        <title>The Global Catalogue of Microorganisms (GCM) 10K type strain sequencing project: providing services to taxonomists for standard genome sequencing and annotation.</title>
        <authorList>
            <consortium name="The Broad Institute Genomics Platform"/>
            <consortium name="The Broad Institute Genome Sequencing Center for Infectious Disease"/>
            <person name="Wu L."/>
            <person name="Ma J."/>
        </authorList>
    </citation>
    <scope>NUCLEOTIDE SEQUENCE [LARGE SCALE GENOMIC DNA]</scope>
    <source>
        <strain evidence="11">CGMCC 1.16444</strain>
    </source>
</reference>
<dbReference type="EMBL" id="JBHSJF010000001">
    <property type="protein sequence ID" value="MFC5066789.1"/>
    <property type="molecule type" value="Genomic_DNA"/>
</dbReference>
<feature type="transmembrane region" description="Helical" evidence="8">
    <location>
        <begin position="182"/>
        <end position="213"/>
    </location>
</feature>
<evidence type="ECO:0000313" key="10">
    <source>
        <dbReference type="EMBL" id="MFC5066789.1"/>
    </source>
</evidence>
<sequence length="557" mass="60631">MVDWAPSQAKTSGAVLTRHWAAALAVAVYFVVMMSYGATTILQYPDERHYAYAAAYMVETGDWLIPVTPEGEVRLKKPILPYWFGAAGFELFGINPFGFRFFWVLGAAAILALTYALALVLGAPRPAALFALALTAGNPFFIRATVNSIPDIPLTVFLMLATLGFVRIFTSDGQAVPRWAPWAGWIGIALAVQAKGLLPVLLVGIVLVHASFFDRSRLRHVLSPLPILAALAIVLSWFALVAWTYPNEFTREFFGDQVTEKVSISPWRWLIALAGYSGVCIGSFLAFFPFLGLLRRRGEQSRPRPVVLMLMVWSLAVPVLFSFAGFVDPRYLMPILPVIAVLLALGLSAVEPERFARYSNRGIIAVAAVLTLVVALGMAVEAQLSSLAGGLLLGLFGLALIAGYLLSACRRAETVPHLLAIGPLLLVILLYPPLRLIAQPDLGRPIAERIASSGIAADRVFFIGTYLEAMTTRLHLGRADPFRQVEELPSDLTSPCLVATSDRALISDLRIRGYPIDIVNGPWRWRGPDEFFSALFSGTLATALPANAEKAAIVRCP</sequence>
<keyword evidence="6 8" id="KW-1133">Transmembrane helix</keyword>
<evidence type="ECO:0000259" key="9">
    <source>
        <dbReference type="Pfam" id="PF02366"/>
    </source>
</evidence>
<dbReference type="PANTHER" id="PTHR33908:SF11">
    <property type="entry name" value="MEMBRANE PROTEIN"/>
    <property type="match status" value="1"/>
</dbReference>
<evidence type="ECO:0000256" key="4">
    <source>
        <dbReference type="ARBA" id="ARBA00022679"/>
    </source>
</evidence>
<keyword evidence="2" id="KW-1003">Cell membrane</keyword>
<evidence type="ECO:0000256" key="3">
    <source>
        <dbReference type="ARBA" id="ARBA00022676"/>
    </source>
</evidence>
<feature type="transmembrane region" description="Helical" evidence="8">
    <location>
        <begin position="20"/>
        <end position="42"/>
    </location>
</feature>
<dbReference type="InterPro" id="IPR050297">
    <property type="entry name" value="LipidA_mod_glycosyltrf_83"/>
</dbReference>
<feature type="transmembrane region" description="Helical" evidence="8">
    <location>
        <begin position="331"/>
        <end position="350"/>
    </location>
</feature>
<dbReference type="RefSeq" id="WP_114955546.1">
    <property type="nucleotide sequence ID" value="NZ_JBHSJF010000001.1"/>
</dbReference>
<feature type="domain" description="ArnT-like N-terminal" evidence="9">
    <location>
        <begin position="48"/>
        <end position="246"/>
    </location>
</feature>
<keyword evidence="4 10" id="KW-0808">Transferase</keyword>
<evidence type="ECO:0000256" key="8">
    <source>
        <dbReference type="SAM" id="Phobius"/>
    </source>
</evidence>
<dbReference type="PANTHER" id="PTHR33908">
    <property type="entry name" value="MANNOSYLTRANSFERASE YKCB-RELATED"/>
    <property type="match status" value="1"/>
</dbReference>
<proteinExistence type="predicted"/>
<feature type="transmembrane region" description="Helical" evidence="8">
    <location>
        <begin position="225"/>
        <end position="245"/>
    </location>
</feature>
<protein>
    <submittedName>
        <fullName evidence="10">ArnT family glycosyltransferase</fullName>
        <ecNumber evidence="10">2.4.-.-</ecNumber>
    </submittedName>
</protein>
<evidence type="ECO:0000256" key="7">
    <source>
        <dbReference type="ARBA" id="ARBA00023136"/>
    </source>
</evidence>
<feature type="transmembrane region" description="Helical" evidence="8">
    <location>
        <begin position="418"/>
        <end position="434"/>
    </location>
</feature>
<comment type="subcellular location">
    <subcellularLocation>
        <location evidence="1">Cell membrane</location>
        <topology evidence="1">Multi-pass membrane protein</topology>
    </subcellularLocation>
</comment>
<evidence type="ECO:0000256" key="5">
    <source>
        <dbReference type="ARBA" id="ARBA00022692"/>
    </source>
</evidence>
<keyword evidence="11" id="KW-1185">Reference proteome</keyword>
<evidence type="ECO:0000256" key="6">
    <source>
        <dbReference type="ARBA" id="ARBA00022989"/>
    </source>
</evidence>
<dbReference type="InterPro" id="IPR003342">
    <property type="entry name" value="ArnT-like_N"/>
</dbReference>
<comment type="caution">
    <text evidence="10">The sequence shown here is derived from an EMBL/GenBank/DDBJ whole genome shotgun (WGS) entry which is preliminary data.</text>
</comment>
<dbReference type="Pfam" id="PF02366">
    <property type="entry name" value="PMT"/>
    <property type="match status" value="1"/>
</dbReference>
<feature type="transmembrane region" description="Helical" evidence="8">
    <location>
        <begin position="269"/>
        <end position="294"/>
    </location>
</feature>